<dbReference type="InterPro" id="IPR008979">
    <property type="entry name" value="Galactose-bd-like_sf"/>
</dbReference>
<dbReference type="Gene3D" id="3.20.20.80">
    <property type="entry name" value="Glycosidases"/>
    <property type="match status" value="1"/>
</dbReference>
<sequence length="578" mass="67384">MSIPRNEYPRPQFVRKEWLGLNGEWEFSFDVDSFDKKITVPYVYQSKLSGIGGNEPHEVVWYRKKIDLPEEMSDKEIILHFGAVDYSCKLWVNGVFITEHIGGHISFEVNITSVLQEKENIIVLQVTDEPADLEVPRGKQYWKDNSEGIFYTRSTGIWQSVWIEAVDKIHLSKVFLTPDLDSMQLGVQYELSSDKATVLRTEIYYEEKLMAVNTTDLLRKEGSCKVFLDQQLLKSWNVQEDLVWTPENPRLFDVKFVVYEGERETDTVSSYFGMRKVSIENGKFLLNNRPYYQKLLLDQGYWEDSLLTAPTDEAFVKDIELAKSMGFNGVRKHQKIEDPRFLYHADKMGFLVWGELPAAYVYSRKYVKRITDEWMEEIFRDYNHPCIVAWTPLNESWGVFYIKDKKEEQSHSVAMVHITKSLDQTRPVISNDGWEHTCSDLLTIHDYEWNGEILKERYRTLENTLRFAPGGRPLLAHGWEYKGQPILVTEFGGISYKKGSQEGWGYSSATTDEDFARRYNDVISPLLASPHVQGFCYTEITDVEQEINGLCTYDRKPKIPVETIRAINEGRWEPEDER</sequence>
<dbReference type="InterPro" id="IPR006102">
    <property type="entry name" value="Ig-like_GH2"/>
</dbReference>
<accession>A0A4R1QJT3</accession>
<dbReference type="InterPro" id="IPR006104">
    <property type="entry name" value="Glyco_hydro_2_N"/>
</dbReference>
<feature type="domain" description="Glycosyl hydrolases family 2 sugar binding" evidence="6">
    <location>
        <begin position="53"/>
        <end position="127"/>
    </location>
</feature>
<dbReference type="Pfam" id="PF02836">
    <property type="entry name" value="Glyco_hydro_2_C"/>
    <property type="match status" value="1"/>
</dbReference>
<feature type="domain" description="Glycoside hydrolase family 2 catalytic" evidence="5">
    <location>
        <begin position="277"/>
        <end position="497"/>
    </location>
</feature>
<dbReference type="Pfam" id="PF00703">
    <property type="entry name" value="Glyco_hydro_2"/>
    <property type="match status" value="1"/>
</dbReference>
<dbReference type="OrthoDB" id="9762066at2"/>
<evidence type="ECO:0000259" key="4">
    <source>
        <dbReference type="Pfam" id="PF00703"/>
    </source>
</evidence>
<evidence type="ECO:0000256" key="1">
    <source>
        <dbReference type="ARBA" id="ARBA00007401"/>
    </source>
</evidence>
<evidence type="ECO:0000256" key="2">
    <source>
        <dbReference type="ARBA" id="ARBA00022801"/>
    </source>
</evidence>
<dbReference type="PANTHER" id="PTHR42732:SF3">
    <property type="entry name" value="HYDROLASE"/>
    <property type="match status" value="1"/>
</dbReference>
<dbReference type="GO" id="GO:0004553">
    <property type="term" value="F:hydrolase activity, hydrolyzing O-glycosyl compounds"/>
    <property type="evidence" value="ECO:0007669"/>
    <property type="project" value="InterPro"/>
</dbReference>
<keyword evidence="3" id="KW-0326">Glycosidase</keyword>
<name>A0A4R1QJT3_9FIRM</name>
<dbReference type="EMBL" id="SLUO01000025">
    <property type="protein sequence ID" value="TCL53816.1"/>
    <property type="molecule type" value="Genomic_DNA"/>
</dbReference>
<keyword evidence="8" id="KW-1185">Reference proteome</keyword>
<dbReference type="InterPro" id="IPR036156">
    <property type="entry name" value="Beta-gal/glucu_dom_sf"/>
</dbReference>
<dbReference type="RefSeq" id="WP_031390405.1">
    <property type="nucleotide sequence ID" value="NZ_JPNB01000001.1"/>
</dbReference>
<comment type="similarity">
    <text evidence="1">Belongs to the glycosyl hydrolase 2 family.</text>
</comment>
<evidence type="ECO:0000313" key="8">
    <source>
        <dbReference type="Proteomes" id="UP000295718"/>
    </source>
</evidence>
<feature type="domain" description="Glycoside hydrolase family 2 immunoglobulin-like beta-sandwich" evidence="4">
    <location>
        <begin position="169"/>
        <end position="275"/>
    </location>
</feature>
<reference evidence="7 8" key="1">
    <citation type="submission" date="2019-03" db="EMBL/GenBank/DDBJ databases">
        <title>Genomic Encyclopedia of Type Strains, Phase IV (KMG-IV): sequencing the most valuable type-strain genomes for metagenomic binning, comparative biology and taxonomic classification.</title>
        <authorList>
            <person name="Goeker M."/>
        </authorList>
    </citation>
    <scope>NUCLEOTIDE SEQUENCE [LARGE SCALE GENOMIC DNA]</scope>
    <source>
        <strain evidence="7 8">DSM 100556</strain>
    </source>
</reference>
<protein>
    <submittedName>
        <fullName evidence="7">Glycosyl hydrolase family 2</fullName>
    </submittedName>
</protein>
<evidence type="ECO:0000259" key="5">
    <source>
        <dbReference type="Pfam" id="PF02836"/>
    </source>
</evidence>
<dbReference type="InterPro" id="IPR013783">
    <property type="entry name" value="Ig-like_fold"/>
</dbReference>
<dbReference type="SUPFAM" id="SSF49785">
    <property type="entry name" value="Galactose-binding domain-like"/>
    <property type="match status" value="1"/>
</dbReference>
<dbReference type="InterPro" id="IPR017853">
    <property type="entry name" value="GH"/>
</dbReference>
<proteinExistence type="inferred from homology"/>
<dbReference type="SUPFAM" id="SSF51445">
    <property type="entry name" value="(Trans)glycosidases"/>
    <property type="match status" value="1"/>
</dbReference>
<dbReference type="AlphaFoldDB" id="A0A4R1QJT3"/>
<dbReference type="GO" id="GO:0005975">
    <property type="term" value="P:carbohydrate metabolic process"/>
    <property type="evidence" value="ECO:0007669"/>
    <property type="project" value="InterPro"/>
</dbReference>
<dbReference type="Gene3D" id="2.60.40.10">
    <property type="entry name" value="Immunoglobulins"/>
    <property type="match status" value="1"/>
</dbReference>
<dbReference type="Proteomes" id="UP000295718">
    <property type="component" value="Unassembled WGS sequence"/>
</dbReference>
<organism evidence="7 8">
    <name type="scientific">Kineothrix alysoides</name>
    <dbReference type="NCBI Taxonomy" id="1469948"/>
    <lineage>
        <taxon>Bacteria</taxon>
        <taxon>Bacillati</taxon>
        <taxon>Bacillota</taxon>
        <taxon>Clostridia</taxon>
        <taxon>Lachnospirales</taxon>
        <taxon>Lachnospiraceae</taxon>
        <taxon>Kineothrix</taxon>
    </lineage>
</organism>
<dbReference type="PANTHER" id="PTHR42732">
    <property type="entry name" value="BETA-GALACTOSIDASE"/>
    <property type="match status" value="1"/>
</dbReference>
<gene>
    <name evidence="7" type="ORF">EDD76_12510</name>
</gene>
<evidence type="ECO:0000259" key="6">
    <source>
        <dbReference type="Pfam" id="PF02837"/>
    </source>
</evidence>
<evidence type="ECO:0000256" key="3">
    <source>
        <dbReference type="ARBA" id="ARBA00023295"/>
    </source>
</evidence>
<dbReference type="SUPFAM" id="SSF49303">
    <property type="entry name" value="beta-Galactosidase/glucuronidase domain"/>
    <property type="match status" value="1"/>
</dbReference>
<dbReference type="Gene3D" id="2.60.120.260">
    <property type="entry name" value="Galactose-binding domain-like"/>
    <property type="match status" value="1"/>
</dbReference>
<comment type="caution">
    <text evidence="7">The sequence shown here is derived from an EMBL/GenBank/DDBJ whole genome shotgun (WGS) entry which is preliminary data.</text>
</comment>
<keyword evidence="2 7" id="KW-0378">Hydrolase</keyword>
<dbReference type="Pfam" id="PF02837">
    <property type="entry name" value="Glyco_hydro_2_N"/>
    <property type="match status" value="1"/>
</dbReference>
<dbReference type="InterPro" id="IPR051913">
    <property type="entry name" value="GH2_Domain-Containing"/>
</dbReference>
<evidence type="ECO:0000313" key="7">
    <source>
        <dbReference type="EMBL" id="TCL53816.1"/>
    </source>
</evidence>
<dbReference type="InterPro" id="IPR006103">
    <property type="entry name" value="Glyco_hydro_2_cat"/>
</dbReference>
<dbReference type="STRING" id="1469948.GCA_000732725_01696"/>